<protein>
    <recommendedName>
        <fullName evidence="5">Transmembrane protein</fullName>
    </recommendedName>
</protein>
<evidence type="ECO:0000313" key="3">
    <source>
        <dbReference type="EMBL" id="CAB9498414.1"/>
    </source>
</evidence>
<evidence type="ECO:0000256" key="1">
    <source>
        <dbReference type="SAM" id="Phobius"/>
    </source>
</evidence>
<dbReference type="EMBL" id="CAICTM010000037">
    <property type="protein sequence ID" value="CAB9498414.1"/>
    <property type="molecule type" value="Genomic_DNA"/>
</dbReference>
<accession>A0A9N8D955</accession>
<keyword evidence="1" id="KW-0472">Membrane</keyword>
<dbReference type="AlphaFoldDB" id="A0A9N8D955"/>
<feature type="chain" id="PRO_5040230004" description="Transmembrane protein" evidence="2">
    <location>
        <begin position="21"/>
        <end position="171"/>
    </location>
</feature>
<keyword evidence="1" id="KW-1133">Transmembrane helix</keyword>
<keyword evidence="4" id="KW-1185">Reference proteome</keyword>
<evidence type="ECO:0000313" key="4">
    <source>
        <dbReference type="Proteomes" id="UP001153069"/>
    </source>
</evidence>
<feature type="transmembrane region" description="Helical" evidence="1">
    <location>
        <begin position="69"/>
        <end position="88"/>
    </location>
</feature>
<keyword evidence="1" id="KW-0812">Transmembrane</keyword>
<feature type="signal peptide" evidence="2">
    <location>
        <begin position="1"/>
        <end position="20"/>
    </location>
</feature>
<dbReference type="Proteomes" id="UP001153069">
    <property type="component" value="Unassembled WGS sequence"/>
</dbReference>
<proteinExistence type="predicted"/>
<name>A0A9N8D955_9STRA</name>
<gene>
    <name evidence="3" type="ORF">SEMRO_37_G023451.1</name>
</gene>
<organism evidence="3 4">
    <name type="scientific">Seminavis robusta</name>
    <dbReference type="NCBI Taxonomy" id="568900"/>
    <lineage>
        <taxon>Eukaryota</taxon>
        <taxon>Sar</taxon>
        <taxon>Stramenopiles</taxon>
        <taxon>Ochrophyta</taxon>
        <taxon>Bacillariophyta</taxon>
        <taxon>Bacillariophyceae</taxon>
        <taxon>Bacillariophycidae</taxon>
        <taxon>Naviculales</taxon>
        <taxon>Naviculaceae</taxon>
        <taxon>Seminavis</taxon>
    </lineage>
</organism>
<keyword evidence="2" id="KW-0732">Signal</keyword>
<comment type="caution">
    <text evidence="3">The sequence shown here is derived from an EMBL/GenBank/DDBJ whole genome shotgun (WGS) entry which is preliminary data.</text>
</comment>
<evidence type="ECO:0008006" key="5">
    <source>
        <dbReference type="Google" id="ProtNLM"/>
    </source>
</evidence>
<reference evidence="3" key="1">
    <citation type="submission" date="2020-06" db="EMBL/GenBank/DDBJ databases">
        <authorList>
            <consortium name="Plant Systems Biology data submission"/>
        </authorList>
    </citation>
    <scope>NUCLEOTIDE SEQUENCE</scope>
    <source>
        <strain evidence="3">D6</strain>
    </source>
</reference>
<evidence type="ECO:0000256" key="2">
    <source>
        <dbReference type="SAM" id="SignalP"/>
    </source>
</evidence>
<sequence length="171" mass="18498">MKFSFAVVTAAMAFVPDIAAESTSSEPSHGPSFIRSEVSSVPTLAPSQEPSFVLSEVVPFERILSIEHTLIVVGVAFVFILYAFAVAFRSLPAIESFVFGVKDLASNSDIDEEAEKTEIENHRSLCCCRLGTQEVQPENDEDSDIELGVVQIVSSSSSAEENVGEDVEYTV</sequence>